<proteinExistence type="predicted"/>
<reference evidence="2 3" key="2">
    <citation type="submission" date="2019-11" db="EMBL/GenBank/DDBJ databases">
        <title>A de novo genome assembly of a pear dwarfing rootstock.</title>
        <authorList>
            <person name="Wang F."/>
            <person name="Wang J."/>
            <person name="Li S."/>
            <person name="Zhang Y."/>
            <person name="Fang M."/>
            <person name="Ma L."/>
            <person name="Zhao Y."/>
            <person name="Jiang S."/>
        </authorList>
    </citation>
    <scope>NUCLEOTIDE SEQUENCE [LARGE SCALE GENOMIC DNA]</scope>
    <source>
        <strain evidence="2">S2</strain>
        <tissue evidence="2">Leaf</tissue>
    </source>
</reference>
<name>A0A5N5EUM7_9ROSA</name>
<protein>
    <submittedName>
        <fullName evidence="2">Uncharacterized protein</fullName>
    </submittedName>
</protein>
<sequence>MDGRRVDWSTTAFQRNFITLALDILNKRDHLSRSRIIPPKRPLESRELRQAQPTSPFQAPRPAPKLQQVQRLDRLGQPAQKESRRE</sequence>
<dbReference type="Proteomes" id="UP000327157">
    <property type="component" value="Unassembled WGS sequence"/>
</dbReference>
<evidence type="ECO:0000256" key="1">
    <source>
        <dbReference type="SAM" id="MobiDB-lite"/>
    </source>
</evidence>
<dbReference type="AlphaFoldDB" id="A0A5N5EUM7"/>
<reference evidence="2 3" key="1">
    <citation type="submission" date="2019-09" db="EMBL/GenBank/DDBJ databases">
        <authorList>
            <person name="Ou C."/>
        </authorList>
    </citation>
    <scope>NUCLEOTIDE SEQUENCE [LARGE SCALE GENOMIC DNA]</scope>
    <source>
        <strain evidence="2">S2</strain>
        <tissue evidence="2">Leaf</tissue>
    </source>
</reference>
<dbReference type="EMBL" id="SMOL01000782">
    <property type="protein sequence ID" value="KAB2594575.1"/>
    <property type="molecule type" value="Genomic_DNA"/>
</dbReference>
<feature type="region of interest" description="Disordered" evidence="1">
    <location>
        <begin position="36"/>
        <end position="86"/>
    </location>
</feature>
<comment type="caution">
    <text evidence="2">The sequence shown here is derived from an EMBL/GenBank/DDBJ whole genome shotgun (WGS) entry which is preliminary data.</text>
</comment>
<evidence type="ECO:0000313" key="3">
    <source>
        <dbReference type="Proteomes" id="UP000327157"/>
    </source>
</evidence>
<organism evidence="2 3">
    <name type="scientific">Pyrus ussuriensis x Pyrus communis</name>
    <dbReference type="NCBI Taxonomy" id="2448454"/>
    <lineage>
        <taxon>Eukaryota</taxon>
        <taxon>Viridiplantae</taxon>
        <taxon>Streptophyta</taxon>
        <taxon>Embryophyta</taxon>
        <taxon>Tracheophyta</taxon>
        <taxon>Spermatophyta</taxon>
        <taxon>Magnoliopsida</taxon>
        <taxon>eudicotyledons</taxon>
        <taxon>Gunneridae</taxon>
        <taxon>Pentapetalae</taxon>
        <taxon>rosids</taxon>
        <taxon>fabids</taxon>
        <taxon>Rosales</taxon>
        <taxon>Rosaceae</taxon>
        <taxon>Amygdaloideae</taxon>
        <taxon>Maleae</taxon>
        <taxon>Pyrus</taxon>
    </lineage>
</organism>
<keyword evidence="3" id="KW-1185">Reference proteome</keyword>
<evidence type="ECO:0000313" key="2">
    <source>
        <dbReference type="EMBL" id="KAB2594575.1"/>
    </source>
</evidence>
<gene>
    <name evidence="2" type="ORF">D8674_036755</name>
</gene>
<accession>A0A5N5EUM7</accession>